<keyword evidence="5 6" id="KW-0472">Membrane</keyword>
<feature type="transmembrane region" description="Helical" evidence="6">
    <location>
        <begin position="98"/>
        <end position="120"/>
    </location>
</feature>
<protein>
    <recommendedName>
        <fullName evidence="6">Probable membrane transporter protein</fullName>
    </recommendedName>
</protein>
<keyword evidence="6" id="KW-1003">Cell membrane</keyword>
<reference evidence="8" key="1">
    <citation type="journal article" date="2019" name="Int. J. Syst. Evol. Microbiol.">
        <title>The Global Catalogue of Microorganisms (GCM) 10K type strain sequencing project: providing services to taxonomists for standard genome sequencing and annotation.</title>
        <authorList>
            <consortium name="The Broad Institute Genomics Platform"/>
            <consortium name="The Broad Institute Genome Sequencing Center for Infectious Disease"/>
            <person name="Wu L."/>
            <person name="Ma J."/>
        </authorList>
    </citation>
    <scope>NUCLEOTIDE SEQUENCE [LARGE SCALE GENOMIC DNA]</scope>
    <source>
        <strain evidence="8">JCM 16929</strain>
    </source>
</reference>
<sequence>MRKLLVLAVVGFVAQLVDGSLGMGYGVTSSTMLVLAGLTPAAASASVHFSELGTNLASGVSHWRLKNVDWRVVARIAGPGAIGAFIGATVLSNLSTDAAAPIMAVILAALGAYIIVRFVVGIRPRFAKPHTIKFLAPLGAFAGFIDATGGGGWGPVATPALLADGRMEPRKVIGSIDTSEFAVSAAASLGFIIGLGAAGINWGFALALLIGGLVAAPLAAYLVKVAPAHLLGVLVGGMILLTNARVLLKSFDVDSAIRWPIYGAIVLLTLAGLYVAVLRARKRSSASARVDAGEEEAVRA</sequence>
<evidence type="ECO:0000256" key="5">
    <source>
        <dbReference type="ARBA" id="ARBA00023136"/>
    </source>
</evidence>
<accession>A0ABP6ZFJ2</accession>
<comment type="similarity">
    <text evidence="2 6">Belongs to the 4-toluene sulfonate uptake permease (TSUP) (TC 2.A.102) family.</text>
</comment>
<keyword evidence="8" id="KW-1185">Reference proteome</keyword>
<evidence type="ECO:0000313" key="8">
    <source>
        <dbReference type="Proteomes" id="UP001501490"/>
    </source>
</evidence>
<evidence type="ECO:0000256" key="6">
    <source>
        <dbReference type="RuleBase" id="RU363041"/>
    </source>
</evidence>
<dbReference type="Pfam" id="PF01925">
    <property type="entry name" value="TauE"/>
    <property type="match status" value="1"/>
</dbReference>
<dbReference type="InterPro" id="IPR051598">
    <property type="entry name" value="TSUP/Inactive_protease-like"/>
</dbReference>
<organism evidence="7 8">
    <name type="scientific">Microlunatus ginsengisoli</name>
    <dbReference type="NCBI Taxonomy" id="363863"/>
    <lineage>
        <taxon>Bacteria</taxon>
        <taxon>Bacillati</taxon>
        <taxon>Actinomycetota</taxon>
        <taxon>Actinomycetes</taxon>
        <taxon>Propionibacteriales</taxon>
        <taxon>Propionibacteriaceae</taxon>
        <taxon>Microlunatus</taxon>
    </lineage>
</organism>
<feature type="transmembrane region" description="Helical" evidence="6">
    <location>
        <begin position="72"/>
        <end position="92"/>
    </location>
</feature>
<dbReference type="RefSeq" id="WP_344801491.1">
    <property type="nucleotide sequence ID" value="NZ_BAABAB010000005.1"/>
</dbReference>
<feature type="transmembrane region" description="Helical" evidence="6">
    <location>
        <begin position="29"/>
        <end position="51"/>
    </location>
</feature>
<evidence type="ECO:0000256" key="1">
    <source>
        <dbReference type="ARBA" id="ARBA00004141"/>
    </source>
</evidence>
<dbReference type="Proteomes" id="UP001501490">
    <property type="component" value="Unassembled WGS sequence"/>
</dbReference>
<evidence type="ECO:0000313" key="7">
    <source>
        <dbReference type="EMBL" id="GAA3606080.1"/>
    </source>
</evidence>
<dbReference type="PANTHER" id="PTHR43701:SF12">
    <property type="entry name" value="MEMBRANE TRANSPORTER PROTEIN YTNM-RELATED"/>
    <property type="match status" value="1"/>
</dbReference>
<feature type="transmembrane region" description="Helical" evidence="6">
    <location>
        <begin position="230"/>
        <end position="248"/>
    </location>
</feature>
<comment type="caution">
    <text evidence="7">The sequence shown here is derived from an EMBL/GenBank/DDBJ whole genome shotgun (WGS) entry which is preliminary data.</text>
</comment>
<dbReference type="InterPro" id="IPR002781">
    <property type="entry name" value="TM_pro_TauE-like"/>
</dbReference>
<dbReference type="PANTHER" id="PTHR43701">
    <property type="entry name" value="MEMBRANE TRANSPORTER PROTEIN MJ0441-RELATED"/>
    <property type="match status" value="1"/>
</dbReference>
<evidence type="ECO:0000256" key="3">
    <source>
        <dbReference type="ARBA" id="ARBA00022692"/>
    </source>
</evidence>
<dbReference type="EMBL" id="BAABAB010000005">
    <property type="protein sequence ID" value="GAA3606080.1"/>
    <property type="molecule type" value="Genomic_DNA"/>
</dbReference>
<gene>
    <name evidence="7" type="ORF">GCM10022236_04880</name>
</gene>
<proteinExistence type="inferred from homology"/>
<name>A0ABP6ZFJ2_9ACTN</name>
<keyword evidence="3 6" id="KW-0812">Transmembrane</keyword>
<evidence type="ECO:0000256" key="2">
    <source>
        <dbReference type="ARBA" id="ARBA00009142"/>
    </source>
</evidence>
<evidence type="ECO:0000256" key="4">
    <source>
        <dbReference type="ARBA" id="ARBA00022989"/>
    </source>
</evidence>
<comment type="subcellular location">
    <subcellularLocation>
        <location evidence="6">Cell membrane</location>
        <topology evidence="6">Multi-pass membrane protein</topology>
    </subcellularLocation>
    <subcellularLocation>
        <location evidence="1">Membrane</location>
        <topology evidence="1">Multi-pass membrane protein</topology>
    </subcellularLocation>
</comment>
<keyword evidence="4 6" id="KW-1133">Transmembrane helix</keyword>
<feature type="transmembrane region" description="Helical" evidence="6">
    <location>
        <begin position="260"/>
        <end position="280"/>
    </location>
</feature>